<dbReference type="InterPro" id="IPR005119">
    <property type="entry name" value="LysR_subst-bd"/>
</dbReference>
<keyword evidence="7" id="KW-1185">Reference proteome</keyword>
<dbReference type="FunFam" id="1.10.10.10:FF:000038">
    <property type="entry name" value="Glycine cleavage system transcriptional activator"/>
    <property type="match status" value="1"/>
</dbReference>
<dbReference type="Gene3D" id="1.10.10.10">
    <property type="entry name" value="Winged helix-like DNA-binding domain superfamily/Winged helix DNA-binding domain"/>
    <property type="match status" value="1"/>
</dbReference>
<evidence type="ECO:0000256" key="3">
    <source>
        <dbReference type="ARBA" id="ARBA00023125"/>
    </source>
</evidence>
<dbReference type="InterPro" id="IPR058163">
    <property type="entry name" value="LysR-type_TF_proteobact-type"/>
</dbReference>
<dbReference type="Pfam" id="PF00126">
    <property type="entry name" value="HTH_1"/>
    <property type="match status" value="1"/>
</dbReference>
<sequence length="311" mass="33866">MADSNDRLPPLNALRAFEAAARRLSFSKAAEELNVTPGAISQHIRQLEEYAGTPLFKRTGRSVLLTDAAQASLPLVREAFSRITEAGRIMQQPARKGRVMVSCAPSFAAKWLAPRLDRFHISNPGIEAWISADMSITDFTTADADFSVRYGQGSYDGLKSEKLMDETVLPVCSPRLLEGSDAIRKPEDLAKHTLIHDESTEQDPSCPDWTSWLAARGIADKVNGQRGPRFNQSSMAIEAAASGRGVVLAKRAIASSDMAAGRLVAPFADGSTSIDFGYWIVWPKGRHQSDDVRAFIKWIKAEAAAGEIHGV</sequence>
<dbReference type="RefSeq" id="WP_119378355.1">
    <property type="nucleotide sequence ID" value="NZ_QWGB01000004.1"/>
</dbReference>
<dbReference type="OrthoDB" id="7328368at2"/>
<reference evidence="6 7" key="1">
    <citation type="submission" date="2018-08" db="EMBL/GenBank/DDBJ databases">
        <title>Henriciella mobilis sp. nov., isolated from seawater.</title>
        <authorList>
            <person name="Cheng H."/>
            <person name="Wu Y.-H."/>
            <person name="Xu X.-W."/>
            <person name="Guo L.-L."/>
        </authorList>
    </citation>
    <scope>NUCLEOTIDE SEQUENCE [LARGE SCALE GENOMIC DNA]</scope>
    <source>
        <strain evidence="6 7">CCUG66934</strain>
    </source>
</reference>
<gene>
    <name evidence="6" type="primary">gcvA</name>
    <name evidence="6" type="ORF">D1224_02505</name>
</gene>
<dbReference type="InterPro" id="IPR000847">
    <property type="entry name" value="LysR_HTH_N"/>
</dbReference>
<dbReference type="GO" id="GO:0043565">
    <property type="term" value="F:sequence-specific DNA binding"/>
    <property type="evidence" value="ECO:0007669"/>
    <property type="project" value="TreeGrafter"/>
</dbReference>
<keyword evidence="2" id="KW-0805">Transcription regulation</keyword>
<dbReference type="Pfam" id="PF03466">
    <property type="entry name" value="LysR_substrate"/>
    <property type="match status" value="1"/>
</dbReference>
<dbReference type="PRINTS" id="PR00039">
    <property type="entry name" value="HTHLYSR"/>
</dbReference>
<keyword evidence="3" id="KW-0238">DNA-binding</keyword>
<dbReference type="NCBIfam" id="NF008352">
    <property type="entry name" value="PRK11139.1"/>
    <property type="match status" value="1"/>
</dbReference>
<dbReference type="PROSITE" id="PS50931">
    <property type="entry name" value="HTH_LYSR"/>
    <property type="match status" value="1"/>
</dbReference>
<evidence type="ECO:0000256" key="2">
    <source>
        <dbReference type="ARBA" id="ARBA00023015"/>
    </source>
</evidence>
<evidence type="ECO:0000313" key="6">
    <source>
        <dbReference type="EMBL" id="RIJ26006.1"/>
    </source>
</evidence>
<dbReference type="SUPFAM" id="SSF46785">
    <property type="entry name" value="Winged helix' DNA-binding domain"/>
    <property type="match status" value="1"/>
</dbReference>
<dbReference type="CDD" id="cd08432">
    <property type="entry name" value="PBP2_GcdR_TrpI_HvrB_AmpR_like"/>
    <property type="match status" value="1"/>
</dbReference>
<dbReference type="AlphaFoldDB" id="A0A399R3C5"/>
<dbReference type="GO" id="GO:0003700">
    <property type="term" value="F:DNA-binding transcription factor activity"/>
    <property type="evidence" value="ECO:0007669"/>
    <property type="project" value="InterPro"/>
</dbReference>
<evidence type="ECO:0000256" key="1">
    <source>
        <dbReference type="ARBA" id="ARBA00009437"/>
    </source>
</evidence>
<dbReference type="GO" id="GO:0006351">
    <property type="term" value="P:DNA-templated transcription"/>
    <property type="evidence" value="ECO:0007669"/>
    <property type="project" value="TreeGrafter"/>
</dbReference>
<dbReference type="Gene3D" id="3.40.190.10">
    <property type="entry name" value="Periplasmic binding protein-like II"/>
    <property type="match status" value="2"/>
</dbReference>
<dbReference type="SUPFAM" id="SSF53850">
    <property type="entry name" value="Periplasmic binding protein-like II"/>
    <property type="match status" value="1"/>
</dbReference>
<dbReference type="FunFam" id="3.40.190.10:FF:000017">
    <property type="entry name" value="Glycine cleavage system transcriptional activator"/>
    <property type="match status" value="1"/>
</dbReference>
<accession>A0A399R3C5</accession>
<comment type="caution">
    <text evidence="6">The sequence shown here is derived from an EMBL/GenBank/DDBJ whole genome shotgun (WGS) entry which is preliminary data.</text>
</comment>
<evidence type="ECO:0000256" key="4">
    <source>
        <dbReference type="ARBA" id="ARBA00023163"/>
    </source>
</evidence>
<comment type="similarity">
    <text evidence="1">Belongs to the LysR transcriptional regulatory family.</text>
</comment>
<dbReference type="PANTHER" id="PTHR30537">
    <property type="entry name" value="HTH-TYPE TRANSCRIPTIONAL REGULATOR"/>
    <property type="match status" value="1"/>
</dbReference>
<organism evidence="6 7">
    <name type="scientific">Henriciella barbarensis</name>
    <dbReference type="NCBI Taxonomy" id="86342"/>
    <lineage>
        <taxon>Bacteria</taxon>
        <taxon>Pseudomonadati</taxon>
        <taxon>Pseudomonadota</taxon>
        <taxon>Alphaproteobacteria</taxon>
        <taxon>Hyphomonadales</taxon>
        <taxon>Hyphomonadaceae</taxon>
        <taxon>Henriciella</taxon>
    </lineage>
</organism>
<evidence type="ECO:0000259" key="5">
    <source>
        <dbReference type="PROSITE" id="PS50931"/>
    </source>
</evidence>
<dbReference type="InterPro" id="IPR036388">
    <property type="entry name" value="WH-like_DNA-bd_sf"/>
</dbReference>
<feature type="domain" description="HTH lysR-type" evidence="5">
    <location>
        <begin position="9"/>
        <end position="66"/>
    </location>
</feature>
<evidence type="ECO:0000313" key="7">
    <source>
        <dbReference type="Proteomes" id="UP000265431"/>
    </source>
</evidence>
<name>A0A399R3C5_9PROT</name>
<dbReference type="PANTHER" id="PTHR30537:SF26">
    <property type="entry name" value="GLYCINE CLEAVAGE SYSTEM TRANSCRIPTIONAL ACTIVATOR"/>
    <property type="match status" value="1"/>
</dbReference>
<proteinExistence type="inferred from homology"/>
<dbReference type="EMBL" id="QWGB01000004">
    <property type="protein sequence ID" value="RIJ26006.1"/>
    <property type="molecule type" value="Genomic_DNA"/>
</dbReference>
<dbReference type="Proteomes" id="UP000265431">
    <property type="component" value="Unassembled WGS sequence"/>
</dbReference>
<dbReference type="InterPro" id="IPR036390">
    <property type="entry name" value="WH_DNA-bd_sf"/>
</dbReference>
<protein>
    <submittedName>
        <fullName evidence="6">Transcriptional regulator GcvA</fullName>
    </submittedName>
</protein>
<keyword evidence="4" id="KW-0804">Transcription</keyword>